<dbReference type="InterPro" id="IPR036397">
    <property type="entry name" value="RNaseH_sf"/>
</dbReference>
<dbReference type="Gene3D" id="3.30.420.10">
    <property type="entry name" value="Ribonuclease H-like superfamily/Ribonuclease H"/>
    <property type="match status" value="1"/>
</dbReference>
<name>A0A5B7DLC2_PORTR</name>
<protein>
    <submittedName>
        <fullName evidence="1">Uncharacterized protein</fullName>
    </submittedName>
</protein>
<evidence type="ECO:0000313" key="1">
    <source>
        <dbReference type="EMBL" id="MPC21834.1"/>
    </source>
</evidence>
<dbReference type="EMBL" id="VSRR010001023">
    <property type="protein sequence ID" value="MPC21834.1"/>
    <property type="molecule type" value="Genomic_DNA"/>
</dbReference>
<evidence type="ECO:0000313" key="2">
    <source>
        <dbReference type="Proteomes" id="UP000324222"/>
    </source>
</evidence>
<organism evidence="1 2">
    <name type="scientific">Portunus trituberculatus</name>
    <name type="common">Swimming crab</name>
    <name type="synonym">Neptunus trituberculatus</name>
    <dbReference type="NCBI Taxonomy" id="210409"/>
    <lineage>
        <taxon>Eukaryota</taxon>
        <taxon>Metazoa</taxon>
        <taxon>Ecdysozoa</taxon>
        <taxon>Arthropoda</taxon>
        <taxon>Crustacea</taxon>
        <taxon>Multicrustacea</taxon>
        <taxon>Malacostraca</taxon>
        <taxon>Eumalacostraca</taxon>
        <taxon>Eucarida</taxon>
        <taxon>Decapoda</taxon>
        <taxon>Pleocyemata</taxon>
        <taxon>Brachyura</taxon>
        <taxon>Eubrachyura</taxon>
        <taxon>Portunoidea</taxon>
        <taxon>Portunidae</taxon>
        <taxon>Portuninae</taxon>
        <taxon>Portunus</taxon>
    </lineage>
</organism>
<dbReference type="InterPro" id="IPR012337">
    <property type="entry name" value="RNaseH-like_sf"/>
</dbReference>
<dbReference type="SUPFAM" id="SSF53098">
    <property type="entry name" value="Ribonuclease H-like"/>
    <property type="match status" value="1"/>
</dbReference>
<dbReference type="AlphaFoldDB" id="A0A5B7DLC2"/>
<proteinExistence type="predicted"/>
<accession>A0A5B7DLC2</accession>
<reference evidence="1 2" key="1">
    <citation type="submission" date="2019-05" db="EMBL/GenBank/DDBJ databases">
        <title>Another draft genome of Portunus trituberculatus and its Hox gene families provides insights of decapod evolution.</title>
        <authorList>
            <person name="Jeong J.-H."/>
            <person name="Song I."/>
            <person name="Kim S."/>
            <person name="Choi T."/>
            <person name="Kim D."/>
            <person name="Ryu S."/>
            <person name="Kim W."/>
        </authorList>
    </citation>
    <scope>NUCLEOTIDE SEQUENCE [LARGE SCALE GENOMIC DNA]</scope>
    <source>
        <tissue evidence="1">Muscle</tissue>
    </source>
</reference>
<gene>
    <name evidence="1" type="ORF">E2C01_014834</name>
</gene>
<dbReference type="GO" id="GO:0003676">
    <property type="term" value="F:nucleic acid binding"/>
    <property type="evidence" value="ECO:0007669"/>
    <property type="project" value="InterPro"/>
</dbReference>
<sequence>MYSIILLEEPQLEFEKHVVMPSKSHHNLTLFIHHLISQQHNIHLQWMPSHVGVMGNTVTDRAAAEAHTHPSPIDLATDQTEFLTDL</sequence>
<keyword evidence="2" id="KW-1185">Reference proteome</keyword>
<dbReference type="OrthoDB" id="6371827at2759"/>
<dbReference type="Proteomes" id="UP000324222">
    <property type="component" value="Unassembled WGS sequence"/>
</dbReference>
<comment type="caution">
    <text evidence="1">The sequence shown here is derived from an EMBL/GenBank/DDBJ whole genome shotgun (WGS) entry which is preliminary data.</text>
</comment>